<dbReference type="Gene3D" id="2.130.10.10">
    <property type="entry name" value="YVTN repeat-like/Quinoprotein amine dehydrogenase"/>
    <property type="match status" value="1"/>
</dbReference>
<accession>A0A9N7TU74</accession>
<dbReference type="SUPFAM" id="SSF50978">
    <property type="entry name" value="WD40 repeat-like"/>
    <property type="match status" value="1"/>
</dbReference>
<evidence type="ECO:0000313" key="3">
    <source>
        <dbReference type="Proteomes" id="UP001153269"/>
    </source>
</evidence>
<dbReference type="SMART" id="SM00320">
    <property type="entry name" value="WD40"/>
    <property type="match status" value="3"/>
</dbReference>
<dbReference type="GO" id="GO:0045503">
    <property type="term" value="F:dynein light chain binding"/>
    <property type="evidence" value="ECO:0007669"/>
    <property type="project" value="InterPro"/>
</dbReference>
<feature type="compositionally biased region" description="Pro residues" evidence="1">
    <location>
        <begin position="1329"/>
        <end position="1339"/>
    </location>
</feature>
<proteinExistence type="predicted"/>
<dbReference type="EMBL" id="CADEAL010000335">
    <property type="protein sequence ID" value="CAB1418583.1"/>
    <property type="molecule type" value="Genomic_DNA"/>
</dbReference>
<feature type="compositionally biased region" description="Basic and acidic residues" evidence="1">
    <location>
        <begin position="1"/>
        <end position="269"/>
    </location>
</feature>
<feature type="compositionally biased region" description="Pro residues" evidence="1">
    <location>
        <begin position="1295"/>
        <end position="1320"/>
    </location>
</feature>
<sequence length="1644" mass="189303">MQSDKKLTKEDTWRPEDLRRYVREEKGQSDGRVRRREDSERKHRAGESTERRHRDPEKESRRERDKHRERESTRERGEGDRKDRHVEQRKEGSRDRRGDKERDRRDERDKEKERMKERDRLVDGKRQSDDYGGNKDRKTDKEDKHDRERDQERHRNKEKDRVRDGERRNREDGDKGREEREKERRRVERDREHRTERERRRQEESGDAGRDRIEKNDREKKERPKDEREEKRTDKERRERHGDRKPSVQKEERGKEYKEEPRRHKEERERRHKEGGRDDPKRKHDSESRDTKRSGEEERHRRGERERGDGDKQRERRHREEKDPERKHREGRPREEEEDTERNERDKKSVSDKSHRPETNTVKAAEVETELWTTSDVKDAGDTEEPVVDDEDLVDQQYEDDFEDYEEDFEEMDPSENEDEDEKESEEPPPVGEEREEVTAQKRKEIEAIQRAMNEENERVGTDHSTQSTSREEEDAPKLSRGLEKNHSRASQRGKFIDFVAAKQREVSKKVSTKQKKRSTELLKLIDLDFSMTVSLLDLPPVNEYDMYIRTFGTANTKQAYVQCNEDNADRDVQTEEIEVSERWTQHPPEHSGACGDSNLSQEAQGRNMYEINFDSQRLSAFLRSASQVLVVLLEETQAERKSLSKLRTQKDKLSFSDGSLQLNTKLPFLYGRHISLVHFSQVQRHTMMSVHAPTTKPSAVRLDSCTLICIWNIWEPSRPQKILVYESEVQCCCFSPGKATLIGEEEWTFRQPTFSTSAVMAASAHLSSVSSVEVVPSTAAGGLRPEVPLLASEEESSGLSFQLASLDESGVLNFWVVVELPKANEAGSPTDLGLRPGGKVKLLHSSSLLTAERVSPRDAVKTGPLQTLHLKFLPSDSNHFFIGTNMGLVNHGTSHSLKATPKFYRFQEPGVRPVDVTSIHFSPFRQNMFLVGCGDGSIRLHTVSHEQPVAEWRSSTAGEPVVALQWAHTRPAVFCVLDAASHLHVWDLLKSDTEPVLTERISADRVTAMAVFGDSGKQNTYSGIALVHESGKIEMQYFTRDFTVTVPAEAEKLETMMTEAFLKQLTLLSPESEITNGKVKFIQSECESSYRRGKTLRVNSTCLLRQHFSCDIPHSMMHSEASAASISLHPGNTACLYKADGHKQTSSGRCLFTGLRERADMTPKTTRTGDNVEEESTAVARNQLLTEGMWRQKEHENLLTSNMDLTALLQGRVKCSKGKPPSTRQTRKEAFDRYMNIIYGFPPNSEFDFEDTFDPDTFSFHPGSNNNTSSDPPARPESISIIPVSVEENKPPDIISPPEQPKPQTPPPPPPRPRTPRPLTPRLLTPRPRTPTPLPPREPTPESIPSTLSPEDFSLKLLGSLTTCSTPSKLKIVVALQSLHSQGLLQNTDKLYQGHVDLLPAFARPHMSPLERTVLEEMLNLLVHLKPASCDLMKKLLTLLAFKKLVLGETVVRVLTALGIDEAEQWLWPELESWDLELRDQSNVWKSLHDRVDGWLQSWTTKFEDHNRYLNFKGSAKQQPPSFSVVDVLNYFCSIQKEENRKALCVAPAGPNNTVLLPLHDCGSSPIFRLGETNSMSRIRGPPGVTLPPLRNRPFLKHFPHFISLPFSRVTLRPFHVYSDADWLKAPPHRYFIQKQSFAEYYR</sequence>
<dbReference type="GO" id="GO:0045504">
    <property type="term" value="F:dynein heavy chain binding"/>
    <property type="evidence" value="ECO:0007669"/>
    <property type="project" value="InterPro"/>
</dbReference>
<dbReference type="GO" id="GO:0042073">
    <property type="term" value="P:intraciliary transport"/>
    <property type="evidence" value="ECO:0007669"/>
    <property type="project" value="InterPro"/>
</dbReference>
<name>A0A9N7TU74_PLEPL</name>
<keyword evidence="3" id="KW-1185">Reference proteome</keyword>
<dbReference type="Proteomes" id="UP001153269">
    <property type="component" value="Unassembled WGS sequence"/>
</dbReference>
<organism evidence="2 3">
    <name type="scientific">Pleuronectes platessa</name>
    <name type="common">European plaice</name>
    <dbReference type="NCBI Taxonomy" id="8262"/>
    <lineage>
        <taxon>Eukaryota</taxon>
        <taxon>Metazoa</taxon>
        <taxon>Chordata</taxon>
        <taxon>Craniata</taxon>
        <taxon>Vertebrata</taxon>
        <taxon>Euteleostomi</taxon>
        <taxon>Actinopterygii</taxon>
        <taxon>Neopterygii</taxon>
        <taxon>Teleostei</taxon>
        <taxon>Neoteleostei</taxon>
        <taxon>Acanthomorphata</taxon>
        <taxon>Carangaria</taxon>
        <taxon>Pleuronectiformes</taxon>
        <taxon>Pleuronectoidei</taxon>
        <taxon>Pleuronectidae</taxon>
        <taxon>Pleuronectes</taxon>
    </lineage>
</organism>
<dbReference type="InterPro" id="IPR001680">
    <property type="entry name" value="WD40_rpt"/>
</dbReference>
<dbReference type="InterPro" id="IPR015943">
    <property type="entry name" value="WD40/YVTN_repeat-like_dom_sf"/>
</dbReference>
<feature type="compositionally biased region" description="Acidic residues" evidence="1">
    <location>
        <begin position="382"/>
        <end position="427"/>
    </location>
</feature>
<feature type="compositionally biased region" description="Basic and acidic residues" evidence="1">
    <location>
        <begin position="476"/>
        <end position="487"/>
    </location>
</feature>
<feature type="region of interest" description="Disordered" evidence="1">
    <location>
        <begin position="1248"/>
        <end position="1350"/>
    </location>
</feature>
<reference evidence="2" key="1">
    <citation type="submission" date="2020-03" db="EMBL/GenBank/DDBJ databases">
        <authorList>
            <person name="Weist P."/>
        </authorList>
    </citation>
    <scope>NUCLEOTIDE SEQUENCE</scope>
</reference>
<feature type="compositionally biased region" description="Basic and acidic residues" evidence="1">
    <location>
        <begin position="342"/>
        <end position="358"/>
    </location>
</feature>
<feature type="compositionally biased region" description="Basic and acidic residues" evidence="1">
    <location>
        <begin position="437"/>
        <end position="462"/>
    </location>
</feature>
<dbReference type="PANTHER" id="PTHR16022">
    <property type="entry name" value="WD REPEAT DOMAIN 60"/>
    <property type="match status" value="1"/>
</dbReference>
<feature type="compositionally biased region" description="Polar residues" evidence="1">
    <location>
        <begin position="1263"/>
        <end position="1272"/>
    </location>
</feature>
<feature type="region of interest" description="Disordered" evidence="1">
    <location>
        <begin position="1"/>
        <end position="491"/>
    </location>
</feature>
<dbReference type="GO" id="GO:0005929">
    <property type="term" value="C:cilium"/>
    <property type="evidence" value="ECO:0007669"/>
    <property type="project" value="GOC"/>
</dbReference>
<dbReference type="PANTHER" id="PTHR16022:SF0">
    <property type="entry name" value="CYTOPLASMIC DYNEIN 2 INTERMEDIATE CHAIN 1"/>
    <property type="match status" value="1"/>
</dbReference>
<feature type="compositionally biased region" description="Basic and acidic residues" evidence="1">
    <location>
        <begin position="275"/>
        <end position="335"/>
    </location>
</feature>
<gene>
    <name evidence="2" type="ORF">PLEPLA_LOCUS6409</name>
</gene>
<protein>
    <recommendedName>
        <fullName evidence="4">WD repeat-containing protein 60</fullName>
    </recommendedName>
</protein>
<dbReference type="InterPro" id="IPR036322">
    <property type="entry name" value="WD40_repeat_dom_sf"/>
</dbReference>
<dbReference type="InterPro" id="IPR042505">
    <property type="entry name" value="DYNC2I1"/>
</dbReference>
<evidence type="ECO:0008006" key="4">
    <source>
        <dbReference type="Google" id="ProtNLM"/>
    </source>
</evidence>
<evidence type="ECO:0000313" key="2">
    <source>
        <dbReference type="EMBL" id="CAB1418583.1"/>
    </source>
</evidence>
<comment type="caution">
    <text evidence="2">The sequence shown here is derived from an EMBL/GenBank/DDBJ whole genome shotgun (WGS) entry which is preliminary data.</text>
</comment>
<evidence type="ECO:0000256" key="1">
    <source>
        <dbReference type="SAM" id="MobiDB-lite"/>
    </source>
</evidence>
<dbReference type="GO" id="GO:0005868">
    <property type="term" value="C:cytoplasmic dynein complex"/>
    <property type="evidence" value="ECO:0007669"/>
    <property type="project" value="InterPro"/>
</dbReference>